<reference evidence="2" key="1">
    <citation type="submission" date="2018-01" db="EMBL/GenBank/DDBJ databases">
        <title>An insight into the sialome of Amazonian anophelines.</title>
        <authorList>
            <person name="Ribeiro J.M."/>
            <person name="Scarpassa V."/>
            <person name="Calvo E."/>
        </authorList>
    </citation>
    <scope>NUCLEOTIDE SEQUENCE</scope>
</reference>
<proteinExistence type="predicted"/>
<evidence type="ECO:0000313" key="2">
    <source>
        <dbReference type="EMBL" id="MBW73068.1"/>
    </source>
</evidence>
<sequence length="88" mass="10223">MRALSPSLSYFLFLLHSSRAAIPTEYRLIRIRRRYAPGANKECNFVPVLRCAPGKMETPGNWQQRNEDSTWYLAKSGEETHHSEHKSM</sequence>
<evidence type="ECO:0000256" key="1">
    <source>
        <dbReference type="SAM" id="SignalP"/>
    </source>
</evidence>
<dbReference type="EMBL" id="GGFL01008890">
    <property type="protein sequence ID" value="MBW73068.1"/>
    <property type="molecule type" value="Transcribed_RNA"/>
</dbReference>
<protein>
    <submittedName>
        <fullName evidence="2">Putative secreted protein</fullName>
    </submittedName>
</protein>
<keyword evidence="1" id="KW-0732">Signal</keyword>
<organism evidence="2">
    <name type="scientific">Anopheles darlingi</name>
    <name type="common">Mosquito</name>
    <dbReference type="NCBI Taxonomy" id="43151"/>
    <lineage>
        <taxon>Eukaryota</taxon>
        <taxon>Metazoa</taxon>
        <taxon>Ecdysozoa</taxon>
        <taxon>Arthropoda</taxon>
        <taxon>Hexapoda</taxon>
        <taxon>Insecta</taxon>
        <taxon>Pterygota</taxon>
        <taxon>Neoptera</taxon>
        <taxon>Endopterygota</taxon>
        <taxon>Diptera</taxon>
        <taxon>Nematocera</taxon>
        <taxon>Culicoidea</taxon>
        <taxon>Culicidae</taxon>
        <taxon>Anophelinae</taxon>
        <taxon>Anopheles</taxon>
    </lineage>
</organism>
<feature type="signal peptide" evidence="1">
    <location>
        <begin position="1"/>
        <end position="20"/>
    </location>
</feature>
<name>A0A2M4D7L1_ANODA</name>
<feature type="chain" id="PRO_5014967080" evidence="1">
    <location>
        <begin position="21"/>
        <end position="88"/>
    </location>
</feature>
<dbReference type="AlphaFoldDB" id="A0A2M4D7L1"/>
<accession>A0A2M4D7L1</accession>